<evidence type="ECO:0000259" key="5">
    <source>
        <dbReference type="PROSITE" id="PS50893"/>
    </source>
</evidence>
<evidence type="ECO:0000256" key="2">
    <source>
        <dbReference type="ARBA" id="ARBA00022840"/>
    </source>
</evidence>
<dbReference type="HOGENOM" id="CLU_000604_84_3_11"/>
<keyword evidence="4" id="KW-0812">Transmembrane</keyword>
<feature type="transmembrane region" description="Helical" evidence="4">
    <location>
        <begin position="139"/>
        <end position="157"/>
    </location>
</feature>
<dbReference type="InterPro" id="IPR039421">
    <property type="entry name" value="Type_1_exporter"/>
</dbReference>
<evidence type="ECO:0000256" key="1">
    <source>
        <dbReference type="ARBA" id="ARBA00022741"/>
    </source>
</evidence>
<accession>E6K0C8</accession>
<keyword evidence="7" id="KW-1185">Reference proteome</keyword>
<evidence type="ECO:0000313" key="6">
    <source>
        <dbReference type="EMBL" id="EFT84201.1"/>
    </source>
</evidence>
<comment type="caution">
    <text evidence="6">The sequence shown here is derived from an EMBL/GenBank/DDBJ whole genome shotgun (WGS) entry which is preliminary data.</text>
</comment>
<organism evidence="6 7">
    <name type="scientific">Parascardovia denticolens DSM 10105 = JCM 12538</name>
    <dbReference type="NCBI Taxonomy" id="864564"/>
    <lineage>
        <taxon>Bacteria</taxon>
        <taxon>Bacillati</taxon>
        <taxon>Actinomycetota</taxon>
        <taxon>Actinomycetes</taxon>
        <taxon>Bifidobacteriales</taxon>
        <taxon>Bifidobacteriaceae</taxon>
        <taxon>Parascardovia</taxon>
    </lineage>
</organism>
<keyword evidence="4" id="KW-0472">Membrane</keyword>
<name>E6K0C8_PARDN</name>
<feature type="compositionally biased region" description="Basic and acidic residues" evidence="3">
    <location>
        <begin position="34"/>
        <end position="49"/>
    </location>
</feature>
<dbReference type="InterPro" id="IPR017871">
    <property type="entry name" value="ABC_transporter-like_CS"/>
</dbReference>
<feature type="domain" description="ABC transporter" evidence="5">
    <location>
        <begin position="491"/>
        <end position="730"/>
    </location>
</feature>
<dbReference type="PROSITE" id="PS00211">
    <property type="entry name" value="ABC_TRANSPORTER_1"/>
    <property type="match status" value="1"/>
</dbReference>
<proteinExistence type="predicted"/>
<reference evidence="6 7" key="1">
    <citation type="submission" date="2010-12" db="EMBL/GenBank/DDBJ databases">
        <authorList>
            <person name="Muzny D."/>
            <person name="Qin X."/>
            <person name="Buhay C."/>
            <person name="Dugan-Rocha S."/>
            <person name="Ding Y."/>
            <person name="Chen G."/>
            <person name="Hawes A."/>
            <person name="Holder M."/>
            <person name="Jhangiani S."/>
            <person name="Johnson A."/>
            <person name="Khan Z."/>
            <person name="Li Z."/>
            <person name="Liu W."/>
            <person name="Liu X."/>
            <person name="Perez L."/>
            <person name="Shen H."/>
            <person name="Wang Q."/>
            <person name="Watt J."/>
            <person name="Xi L."/>
            <person name="Xin Y."/>
            <person name="Zhou J."/>
            <person name="Deng J."/>
            <person name="Jiang H."/>
            <person name="Liu Y."/>
            <person name="Qu J."/>
            <person name="Song X.-Z."/>
            <person name="Zhang L."/>
            <person name="Villasana D."/>
            <person name="Johnson A."/>
            <person name="Liu J."/>
            <person name="Liyanage D."/>
            <person name="Lorensuhewa L."/>
            <person name="Robinson T."/>
            <person name="Song A."/>
            <person name="Song B.-B."/>
            <person name="Dinh H."/>
            <person name="Thornton R."/>
            <person name="Coyle M."/>
            <person name="Francisco L."/>
            <person name="Jackson L."/>
            <person name="Javaid M."/>
            <person name="Korchina V."/>
            <person name="Kovar C."/>
            <person name="Mata R."/>
            <person name="Mathew T."/>
            <person name="Ngo R."/>
            <person name="Nguyen L."/>
            <person name="Nguyen N."/>
            <person name="Okwuonu G."/>
            <person name="Ongeri F."/>
            <person name="Pham C."/>
            <person name="Simmons D."/>
            <person name="Wilczek-Boney K."/>
            <person name="Hale W."/>
            <person name="Jakkamsetti A."/>
            <person name="Pham P."/>
            <person name="Ruth R."/>
            <person name="San Lucas F."/>
            <person name="Warren J."/>
            <person name="Zhang J."/>
            <person name="Zhao Z."/>
            <person name="Zhou C."/>
            <person name="Zhu D."/>
            <person name="Lee S."/>
            <person name="Bess C."/>
            <person name="Blankenburg K."/>
            <person name="Forbes L."/>
            <person name="Fu Q."/>
            <person name="Gubbala S."/>
            <person name="Hirani K."/>
            <person name="Jayaseelan J.C."/>
            <person name="Lara F."/>
            <person name="Munidasa M."/>
            <person name="Palculict T."/>
            <person name="Patil S."/>
            <person name="Pu L.-L."/>
            <person name="Saada N."/>
            <person name="Tang L."/>
            <person name="Weissenberger G."/>
            <person name="Zhu Y."/>
            <person name="Hemphill L."/>
            <person name="Shang Y."/>
            <person name="Youmans B."/>
            <person name="Ayvaz T."/>
            <person name="Ross M."/>
            <person name="Santibanez J."/>
            <person name="Aqrawi P."/>
            <person name="Gross S."/>
            <person name="Joshi V."/>
            <person name="Fowler G."/>
            <person name="Nazareth L."/>
            <person name="Reid J."/>
            <person name="Worley K."/>
            <person name="Petrosino J."/>
            <person name="Highlander S."/>
            <person name="Gibbs R."/>
        </authorList>
    </citation>
    <scope>NUCLEOTIDE SEQUENCE [LARGE SCALE GENOMIC DNA]</scope>
    <source>
        <strain evidence="6 7">DSM 10105</strain>
    </source>
</reference>
<evidence type="ECO:0000256" key="3">
    <source>
        <dbReference type="SAM" id="MobiDB-lite"/>
    </source>
</evidence>
<feature type="transmembrane region" description="Helical" evidence="4">
    <location>
        <begin position="280"/>
        <end position="298"/>
    </location>
</feature>
<dbReference type="PANTHER" id="PTHR24221">
    <property type="entry name" value="ATP-BINDING CASSETTE SUB-FAMILY B"/>
    <property type="match status" value="1"/>
</dbReference>
<dbReference type="GO" id="GO:0005524">
    <property type="term" value="F:ATP binding"/>
    <property type="evidence" value="ECO:0007669"/>
    <property type="project" value="UniProtKB-KW"/>
</dbReference>
<dbReference type="eggNOG" id="COG1132">
    <property type="taxonomic scope" value="Bacteria"/>
</dbReference>
<dbReference type="AlphaFoldDB" id="E6K0C8"/>
<dbReference type="InterPro" id="IPR003439">
    <property type="entry name" value="ABC_transporter-like_ATP-bd"/>
</dbReference>
<dbReference type="GO" id="GO:0016887">
    <property type="term" value="F:ATP hydrolysis activity"/>
    <property type="evidence" value="ECO:0007669"/>
    <property type="project" value="InterPro"/>
</dbReference>
<dbReference type="Gene3D" id="3.40.50.300">
    <property type="entry name" value="P-loop containing nucleotide triphosphate hydrolases"/>
    <property type="match status" value="1"/>
</dbReference>
<evidence type="ECO:0000313" key="7">
    <source>
        <dbReference type="Proteomes" id="UP000004946"/>
    </source>
</evidence>
<evidence type="ECO:0000256" key="4">
    <source>
        <dbReference type="SAM" id="Phobius"/>
    </source>
</evidence>
<sequence>MMKIRSDETKWWDEAAVKDDETITTMKNKKGIEDTMTDKDAKKDMKDTKNTMVNNPPVDDEKIGMAAGIGSGAHDGIRPNDGLEDNVLEDDGLKNPESADEKDPGDSFRPPSATIVSQLKSIVRSCGWSLSQSWQNAPLALVSMAIVSVVIGAVPGLETYVVGRLTGSLISRQDGRGLFWAFMTGLLVAMSLGSSLFLQSANMFLRDRLTGAGYRMVNNAIAEVNPARLTGERIAERARQAREAISMGSVTAQPGVVASLASAIVSCVSLMIPIWHISPLSAILVILCLFPIAFAAMVEAKAEVRIWPLIVKGNRRAEYCENQITFEQQAHELAQLQGRQYVAELANRKRKDSMEKYLLLDRIFFFGILGACLVEAFLVVGTLLSLIDSKAGAAVVSGVLIGVITGMISMSNLGYYLGSMAKDSVSIEAFIDFLKIANEPRQMKDMEEDTAEAPSYRPGKEWGLSNMVQVKPRLDDDRLKGQSPDGLLPALRVSGLKVTYPEKDHPAVEGVNIEARLGETIALVGRNGAGKTTTLQSILGVVPAESGKVLLDGFDMTSHDFSDRIRHFAVMPQEYNRFEFTVRDNLQLGMEAGSVADDRIWDALRAVGEDKVIRALPQGLDTQLGAEWGGVGLSGGEWQRLALARMLLRPAPIRILDEPTSNVDSQSEEVIYSTLAHDSRAHATVLVSHRAWTLQKVDRIYVFKEGHVVETGTYQELIRPGTYFSQLFNYQLKAGE</sequence>
<feature type="region of interest" description="Disordered" evidence="3">
    <location>
        <begin position="34"/>
        <end position="111"/>
    </location>
</feature>
<dbReference type="Pfam" id="PF00005">
    <property type="entry name" value="ABC_tran"/>
    <property type="match status" value="1"/>
</dbReference>
<dbReference type="SMART" id="SM00382">
    <property type="entry name" value="AAA"/>
    <property type="match status" value="1"/>
</dbReference>
<dbReference type="PANTHER" id="PTHR24221:SF654">
    <property type="entry name" value="ATP-BINDING CASSETTE SUB-FAMILY B MEMBER 6"/>
    <property type="match status" value="1"/>
</dbReference>
<dbReference type="GO" id="GO:0042626">
    <property type="term" value="F:ATPase-coupled transmembrane transporter activity"/>
    <property type="evidence" value="ECO:0007669"/>
    <property type="project" value="TreeGrafter"/>
</dbReference>
<dbReference type="EMBL" id="AEON01000001">
    <property type="protein sequence ID" value="EFT84201.1"/>
    <property type="molecule type" value="Genomic_DNA"/>
</dbReference>
<dbReference type="InterPro" id="IPR027417">
    <property type="entry name" value="P-loop_NTPase"/>
</dbReference>
<gene>
    <name evidence="6" type="ORF">HMPREF0620_1206</name>
</gene>
<feature type="transmembrane region" description="Helical" evidence="4">
    <location>
        <begin position="363"/>
        <end position="387"/>
    </location>
</feature>
<feature type="transmembrane region" description="Helical" evidence="4">
    <location>
        <begin position="177"/>
        <end position="198"/>
    </location>
</feature>
<dbReference type="InterPro" id="IPR003593">
    <property type="entry name" value="AAA+_ATPase"/>
</dbReference>
<feature type="transmembrane region" description="Helical" evidence="4">
    <location>
        <begin position="255"/>
        <end position="274"/>
    </location>
</feature>
<feature type="compositionally biased region" description="Basic and acidic residues" evidence="3">
    <location>
        <begin position="91"/>
        <end position="106"/>
    </location>
</feature>
<keyword evidence="4" id="KW-1133">Transmembrane helix</keyword>
<protein>
    <submittedName>
        <fullName evidence="6">ABC transporter, ATP-binding protein</fullName>
    </submittedName>
</protein>
<feature type="transmembrane region" description="Helical" evidence="4">
    <location>
        <begin position="393"/>
        <end position="417"/>
    </location>
</feature>
<dbReference type="SUPFAM" id="SSF52540">
    <property type="entry name" value="P-loop containing nucleoside triphosphate hydrolases"/>
    <property type="match status" value="1"/>
</dbReference>
<keyword evidence="2 6" id="KW-0067">ATP-binding</keyword>
<dbReference type="PROSITE" id="PS50893">
    <property type="entry name" value="ABC_TRANSPORTER_2"/>
    <property type="match status" value="1"/>
</dbReference>
<dbReference type="Proteomes" id="UP000004946">
    <property type="component" value="Chromosome"/>
</dbReference>
<keyword evidence="1" id="KW-0547">Nucleotide-binding</keyword>